<sequence>MKLQLPLMISTILFKSSTVYVILALFTNFVVSECSTSTIATLGNQRDKQALLEFKHQTTDPKGVLSSWNDSLHFCQWRGVTCGRRHQRVVILNLEGHHLTGTISPHIGNLTFLRYIYLQNNSLYGSIPQELGRLFRLRYISLSNNTLGGEIPSNLSQCSNLRVLRLLNNNLSGNIPIELGFLPKLFHINLSKNQLTGRIPASFGNLSSLEDLFLSYNRLEGSIPEELGHLTSLTSLVVGANNLSGVFPYSLYNLSYLSVISIPFNQIHGRFPVDMGLRLPSLRQIQVAYTLFTGQIPASLTNISGLEIFTVTGNSFVGPIPQNFGALQNLWLFAIANNRFGTGKADDLSFLSSLTNCSSLEVLDISTNGFGGTFPSSITNLSTTLEYLYLGRNQISGTIPLGIENLINLTLLSMGENLLSGTIPSSIEKLEKLQALDMHGNRLSGEIPSSLGNLTFLYELFLNQNELIGSIPSSFGNCKSLKQVDLGSNNLSGPIPREVFGLSSLSYYLDHNSLSGSLPSEVGNLQSILVLDFSANKMSGEIPSTIGDCLSLEDLYMNNNLFDGTIPTSLSSLKDIEEIDLSHNNLSGQIPKNLIELGGLQSLDLSFNNLEGEVPTKGVFRNSSAISLQGNNKLCGGIPVLHLPICSTHKKRKKSAMSKVLIAIIVSFPCFLLICCLLALYWIRKSRAKPSSTSPSVGDQYPKVSYKELLRATGEFSEANLIGSGSFGFVYKGILSQDGKVVAVKVLNLQHPKASKSFIAECNALRSIRHRNLVRILTSCSSLDSKGNDFKALVYEFMPNGSLEKWLHPNRDDLENEACRNLNILQRLNIAIDVASALDYLHHHCQTPIVHCDLKPSNVLLDKDMTAHVGDFGLARLLLQATKDSSRNQTSSFGLKGTIGYAAPEYGTNGEVSTYGDVYSYGILLLEMFTGKRPTHEMFKDDLNLHKFAKMALPEQVMEILDPMLQEEEDETNEEGRINFEDLSRKKETMQEFMTSLIRIGVECSAEQPRERIDTSHVVRELNLIREKFLGIGVGVHQAR</sequence>
<dbReference type="InterPro" id="IPR051809">
    <property type="entry name" value="Plant_receptor-like_S/T_kinase"/>
</dbReference>
<dbReference type="Gene3D" id="1.10.510.10">
    <property type="entry name" value="Transferase(Phosphotransferase) domain 1"/>
    <property type="match status" value="1"/>
</dbReference>
<dbReference type="OMA" id="ENEMIRH"/>
<evidence type="ECO:0000256" key="14">
    <source>
        <dbReference type="ARBA" id="ARBA00022777"/>
    </source>
</evidence>
<dbReference type="Pfam" id="PF23598">
    <property type="entry name" value="LRR_14"/>
    <property type="match status" value="1"/>
</dbReference>
<dbReference type="GO" id="GO:0005524">
    <property type="term" value="F:ATP binding"/>
    <property type="evidence" value="ECO:0007669"/>
    <property type="project" value="UniProtKB-UniRule"/>
</dbReference>
<dbReference type="Pfam" id="PF08263">
    <property type="entry name" value="LRRNT_2"/>
    <property type="match status" value="1"/>
</dbReference>
<evidence type="ECO:0000256" key="7">
    <source>
        <dbReference type="ARBA" id="ARBA00022553"/>
    </source>
</evidence>
<evidence type="ECO:0000259" key="24">
    <source>
        <dbReference type="PROSITE" id="PS50011"/>
    </source>
</evidence>
<dbReference type="EC" id="2.7.11.1" evidence="4"/>
<evidence type="ECO:0000256" key="8">
    <source>
        <dbReference type="ARBA" id="ARBA00022614"/>
    </source>
</evidence>
<dbReference type="SMART" id="SM00369">
    <property type="entry name" value="LRR_TYP"/>
    <property type="match status" value="6"/>
</dbReference>
<dbReference type="SMART" id="SM00365">
    <property type="entry name" value="LRR_SD22"/>
    <property type="match status" value="5"/>
</dbReference>
<evidence type="ECO:0000256" key="16">
    <source>
        <dbReference type="ARBA" id="ARBA00022989"/>
    </source>
</evidence>
<accession>A0A1U8BCS1</accession>
<dbReference type="GO" id="GO:0005886">
    <property type="term" value="C:plasma membrane"/>
    <property type="evidence" value="ECO:0007669"/>
    <property type="project" value="UniProtKB-SubCell"/>
</dbReference>
<evidence type="ECO:0000256" key="5">
    <source>
        <dbReference type="ARBA" id="ARBA00022475"/>
    </source>
</evidence>
<dbReference type="InterPro" id="IPR003591">
    <property type="entry name" value="Leu-rich_rpt_typical-subtyp"/>
</dbReference>
<dbReference type="KEGG" id="nnu:104612063"/>
<keyword evidence="25" id="KW-1185">Reference proteome</keyword>
<dbReference type="eggNOG" id="ENOG502QPYS">
    <property type="taxonomic scope" value="Eukaryota"/>
</dbReference>
<dbReference type="Gene3D" id="3.30.200.20">
    <property type="entry name" value="Phosphorylase Kinase, domain 1"/>
    <property type="match status" value="1"/>
</dbReference>
<dbReference type="GO" id="GO:0004674">
    <property type="term" value="F:protein serine/threonine kinase activity"/>
    <property type="evidence" value="ECO:0007669"/>
    <property type="project" value="UniProtKB-KW"/>
</dbReference>
<evidence type="ECO:0000256" key="19">
    <source>
        <dbReference type="ARBA" id="ARBA00023180"/>
    </source>
</evidence>
<evidence type="ECO:0000256" key="17">
    <source>
        <dbReference type="ARBA" id="ARBA00023136"/>
    </source>
</evidence>
<comment type="subcellular location">
    <subcellularLocation>
        <location evidence="1">Cell membrane</location>
        <topology evidence="1">Single-pass membrane protein</topology>
    </subcellularLocation>
    <subcellularLocation>
        <location evidence="2">Membrane</location>
        <topology evidence="2">Single-pass type I membrane protein</topology>
    </subcellularLocation>
</comment>
<dbReference type="InParanoid" id="A0A1U8BCS1"/>
<evidence type="ECO:0000313" key="26">
    <source>
        <dbReference type="RefSeq" id="XP_010277679.1"/>
    </source>
</evidence>
<keyword evidence="15 22" id="KW-0067">ATP-binding</keyword>
<evidence type="ECO:0000256" key="10">
    <source>
        <dbReference type="ARBA" id="ARBA00022692"/>
    </source>
</evidence>
<evidence type="ECO:0000256" key="18">
    <source>
        <dbReference type="ARBA" id="ARBA00023170"/>
    </source>
</evidence>
<keyword evidence="14" id="KW-0418">Kinase</keyword>
<dbReference type="Pfam" id="PF00069">
    <property type="entry name" value="Pkinase"/>
    <property type="match status" value="1"/>
</dbReference>
<keyword evidence="18" id="KW-0675">Receptor</keyword>
<name>A0A1U8BCS1_NELNU</name>
<evidence type="ECO:0000256" key="12">
    <source>
        <dbReference type="ARBA" id="ARBA00022737"/>
    </source>
</evidence>
<evidence type="ECO:0000256" key="20">
    <source>
        <dbReference type="ARBA" id="ARBA00047899"/>
    </source>
</evidence>
<dbReference type="AlphaFoldDB" id="A0A1U8BCS1"/>
<comment type="similarity">
    <text evidence="3">Belongs to the protein kinase superfamily. Ser/Thr protein kinase family.</text>
</comment>
<keyword evidence="16 23" id="KW-1133">Transmembrane helix</keyword>
<comment type="catalytic activity">
    <reaction evidence="21">
        <text>L-seryl-[protein] + ATP = O-phospho-L-seryl-[protein] + ADP + H(+)</text>
        <dbReference type="Rhea" id="RHEA:17989"/>
        <dbReference type="Rhea" id="RHEA-COMP:9863"/>
        <dbReference type="Rhea" id="RHEA-COMP:11604"/>
        <dbReference type="ChEBI" id="CHEBI:15378"/>
        <dbReference type="ChEBI" id="CHEBI:29999"/>
        <dbReference type="ChEBI" id="CHEBI:30616"/>
        <dbReference type="ChEBI" id="CHEBI:83421"/>
        <dbReference type="ChEBI" id="CHEBI:456216"/>
        <dbReference type="EC" id="2.7.11.1"/>
    </reaction>
</comment>
<evidence type="ECO:0000256" key="11">
    <source>
        <dbReference type="ARBA" id="ARBA00022729"/>
    </source>
</evidence>
<dbReference type="Pfam" id="PF00560">
    <property type="entry name" value="LRR_1"/>
    <property type="match status" value="4"/>
</dbReference>
<dbReference type="InterPro" id="IPR055414">
    <property type="entry name" value="LRR_R13L4/SHOC2-like"/>
</dbReference>
<evidence type="ECO:0000313" key="25">
    <source>
        <dbReference type="Proteomes" id="UP000189703"/>
    </source>
</evidence>
<keyword evidence="19" id="KW-0325">Glycoprotein</keyword>
<keyword evidence="5" id="KW-1003">Cell membrane</keyword>
<evidence type="ECO:0000256" key="6">
    <source>
        <dbReference type="ARBA" id="ARBA00022527"/>
    </source>
</evidence>
<evidence type="ECO:0000256" key="1">
    <source>
        <dbReference type="ARBA" id="ARBA00004162"/>
    </source>
</evidence>
<dbReference type="FunFam" id="3.80.10.10:FF:000095">
    <property type="entry name" value="LRR receptor-like serine/threonine-protein kinase GSO1"/>
    <property type="match status" value="1"/>
</dbReference>
<dbReference type="InterPro" id="IPR008271">
    <property type="entry name" value="Ser/Thr_kinase_AS"/>
</dbReference>
<dbReference type="PROSITE" id="PS00108">
    <property type="entry name" value="PROTEIN_KINASE_ST"/>
    <property type="match status" value="1"/>
</dbReference>
<feature type="transmembrane region" description="Helical" evidence="23">
    <location>
        <begin position="660"/>
        <end position="683"/>
    </location>
</feature>
<keyword evidence="11" id="KW-0732">Signal</keyword>
<keyword evidence="12" id="KW-0677">Repeat</keyword>
<evidence type="ECO:0000256" key="4">
    <source>
        <dbReference type="ARBA" id="ARBA00012513"/>
    </source>
</evidence>
<evidence type="ECO:0000256" key="9">
    <source>
        <dbReference type="ARBA" id="ARBA00022679"/>
    </source>
</evidence>
<dbReference type="InterPro" id="IPR032675">
    <property type="entry name" value="LRR_dom_sf"/>
</dbReference>
<gene>
    <name evidence="26" type="primary">LOC104612063</name>
</gene>
<evidence type="ECO:0000256" key="21">
    <source>
        <dbReference type="ARBA" id="ARBA00048679"/>
    </source>
</evidence>
<keyword evidence="9" id="KW-0808">Transferase</keyword>
<keyword evidence="7" id="KW-0597">Phosphoprotein</keyword>
<dbReference type="PANTHER" id="PTHR27008">
    <property type="entry name" value="OS04G0122200 PROTEIN"/>
    <property type="match status" value="1"/>
</dbReference>
<proteinExistence type="inferred from homology"/>
<dbReference type="PROSITE" id="PS00107">
    <property type="entry name" value="PROTEIN_KINASE_ATP"/>
    <property type="match status" value="1"/>
</dbReference>
<dbReference type="SUPFAM" id="SSF52058">
    <property type="entry name" value="L domain-like"/>
    <property type="match status" value="2"/>
</dbReference>
<dbReference type="Proteomes" id="UP000189703">
    <property type="component" value="Unplaced"/>
</dbReference>
<evidence type="ECO:0000256" key="3">
    <source>
        <dbReference type="ARBA" id="ARBA00008684"/>
    </source>
</evidence>
<dbReference type="Gene3D" id="3.80.10.10">
    <property type="entry name" value="Ribonuclease Inhibitor"/>
    <property type="match status" value="3"/>
</dbReference>
<dbReference type="InterPro" id="IPR013210">
    <property type="entry name" value="LRR_N_plant-typ"/>
</dbReference>
<dbReference type="GeneID" id="104612063"/>
<dbReference type="Pfam" id="PF13855">
    <property type="entry name" value="LRR_8"/>
    <property type="match status" value="1"/>
</dbReference>
<dbReference type="FunFam" id="1.10.510.10:FF:000358">
    <property type="entry name" value="Putative leucine-rich repeat receptor-like serine/threonine-protein kinase"/>
    <property type="match status" value="1"/>
</dbReference>
<evidence type="ECO:0000256" key="13">
    <source>
        <dbReference type="ARBA" id="ARBA00022741"/>
    </source>
</evidence>
<evidence type="ECO:0000256" key="2">
    <source>
        <dbReference type="ARBA" id="ARBA00004479"/>
    </source>
</evidence>
<evidence type="ECO:0000256" key="15">
    <source>
        <dbReference type="ARBA" id="ARBA00022840"/>
    </source>
</evidence>
<dbReference type="InterPro" id="IPR001611">
    <property type="entry name" value="Leu-rich_rpt"/>
</dbReference>
<keyword evidence="10 23" id="KW-0812">Transmembrane</keyword>
<feature type="domain" description="Protein kinase" evidence="24">
    <location>
        <begin position="716"/>
        <end position="994"/>
    </location>
</feature>
<dbReference type="PANTHER" id="PTHR27008:SF596">
    <property type="entry name" value="OS02G0215500 PROTEIN"/>
    <property type="match status" value="1"/>
</dbReference>
<comment type="catalytic activity">
    <reaction evidence="20">
        <text>L-threonyl-[protein] + ATP = O-phospho-L-threonyl-[protein] + ADP + H(+)</text>
        <dbReference type="Rhea" id="RHEA:46608"/>
        <dbReference type="Rhea" id="RHEA-COMP:11060"/>
        <dbReference type="Rhea" id="RHEA-COMP:11605"/>
        <dbReference type="ChEBI" id="CHEBI:15378"/>
        <dbReference type="ChEBI" id="CHEBI:30013"/>
        <dbReference type="ChEBI" id="CHEBI:30616"/>
        <dbReference type="ChEBI" id="CHEBI:61977"/>
        <dbReference type="ChEBI" id="CHEBI:456216"/>
        <dbReference type="EC" id="2.7.11.1"/>
    </reaction>
</comment>
<dbReference type="InterPro" id="IPR011009">
    <property type="entry name" value="Kinase-like_dom_sf"/>
</dbReference>
<feature type="binding site" evidence="22">
    <location>
        <position position="745"/>
    </location>
    <ligand>
        <name>ATP</name>
        <dbReference type="ChEBI" id="CHEBI:30616"/>
    </ligand>
</feature>
<keyword evidence="13 22" id="KW-0547">Nucleotide-binding</keyword>
<organism evidence="25 26">
    <name type="scientific">Nelumbo nucifera</name>
    <name type="common">Sacred lotus</name>
    <dbReference type="NCBI Taxonomy" id="4432"/>
    <lineage>
        <taxon>Eukaryota</taxon>
        <taxon>Viridiplantae</taxon>
        <taxon>Streptophyta</taxon>
        <taxon>Embryophyta</taxon>
        <taxon>Tracheophyta</taxon>
        <taxon>Spermatophyta</taxon>
        <taxon>Magnoliopsida</taxon>
        <taxon>Proteales</taxon>
        <taxon>Nelumbonaceae</taxon>
        <taxon>Nelumbo</taxon>
    </lineage>
</organism>
<dbReference type="FunFam" id="3.80.10.10:FF:000288">
    <property type="entry name" value="LRR receptor-like serine/threonine-protein kinase EFR"/>
    <property type="match status" value="1"/>
</dbReference>
<dbReference type="FunCoup" id="A0A1U8BCS1">
    <property type="interactions" value="1894"/>
</dbReference>
<keyword evidence="8" id="KW-0433">Leucine-rich repeat</keyword>
<evidence type="ECO:0000256" key="23">
    <source>
        <dbReference type="SAM" id="Phobius"/>
    </source>
</evidence>
<evidence type="ECO:0000256" key="22">
    <source>
        <dbReference type="PROSITE-ProRule" id="PRU10141"/>
    </source>
</evidence>
<dbReference type="SUPFAM" id="SSF56112">
    <property type="entry name" value="Protein kinase-like (PK-like)"/>
    <property type="match status" value="1"/>
</dbReference>
<dbReference type="RefSeq" id="XP_010277679.1">
    <property type="nucleotide sequence ID" value="XM_010279377.2"/>
</dbReference>
<keyword evidence="6" id="KW-0723">Serine/threonine-protein kinase</keyword>
<keyword evidence="17 23" id="KW-0472">Membrane</keyword>
<protein>
    <recommendedName>
        <fullName evidence="4">non-specific serine/threonine protein kinase</fullName>
        <ecNumber evidence="4">2.7.11.1</ecNumber>
    </recommendedName>
</protein>
<dbReference type="InterPro" id="IPR017441">
    <property type="entry name" value="Protein_kinase_ATP_BS"/>
</dbReference>
<dbReference type="SMART" id="SM00220">
    <property type="entry name" value="S_TKc"/>
    <property type="match status" value="1"/>
</dbReference>
<reference evidence="26" key="1">
    <citation type="submission" date="2025-08" db="UniProtKB">
        <authorList>
            <consortium name="RefSeq"/>
        </authorList>
    </citation>
    <scope>IDENTIFICATION</scope>
</reference>
<dbReference type="FunFam" id="3.30.200.20:FF:000432">
    <property type="entry name" value="LRR receptor-like serine/threonine-protein kinase EFR"/>
    <property type="match status" value="1"/>
</dbReference>
<dbReference type="CDD" id="cd14066">
    <property type="entry name" value="STKc_IRAK"/>
    <property type="match status" value="1"/>
</dbReference>
<dbReference type="OrthoDB" id="676979at2759"/>
<dbReference type="PROSITE" id="PS50011">
    <property type="entry name" value="PROTEIN_KINASE_DOM"/>
    <property type="match status" value="1"/>
</dbReference>
<dbReference type="InterPro" id="IPR000719">
    <property type="entry name" value="Prot_kinase_dom"/>
</dbReference>